<protein>
    <submittedName>
        <fullName evidence="1">Uncharacterized protein</fullName>
    </submittedName>
</protein>
<organism evidence="1">
    <name type="scientific">Anguilla anguilla</name>
    <name type="common">European freshwater eel</name>
    <name type="synonym">Muraena anguilla</name>
    <dbReference type="NCBI Taxonomy" id="7936"/>
    <lineage>
        <taxon>Eukaryota</taxon>
        <taxon>Metazoa</taxon>
        <taxon>Chordata</taxon>
        <taxon>Craniata</taxon>
        <taxon>Vertebrata</taxon>
        <taxon>Euteleostomi</taxon>
        <taxon>Actinopterygii</taxon>
        <taxon>Neopterygii</taxon>
        <taxon>Teleostei</taxon>
        <taxon>Anguilliformes</taxon>
        <taxon>Anguillidae</taxon>
        <taxon>Anguilla</taxon>
    </lineage>
</organism>
<dbReference type="AlphaFoldDB" id="A0A0E9XGA0"/>
<dbReference type="EMBL" id="GBXM01006878">
    <property type="protein sequence ID" value="JAI01700.1"/>
    <property type="molecule type" value="Transcribed_RNA"/>
</dbReference>
<accession>A0A0E9XGA0</accession>
<sequence length="25" mass="3131">MCLQMFQMCRFLLENCFRPEQLFVC</sequence>
<reference evidence="1" key="2">
    <citation type="journal article" date="2015" name="Fish Shellfish Immunol.">
        <title>Early steps in the European eel (Anguilla anguilla)-Vibrio vulnificus interaction in the gills: Role of the RtxA13 toxin.</title>
        <authorList>
            <person name="Callol A."/>
            <person name="Pajuelo D."/>
            <person name="Ebbesson L."/>
            <person name="Teles M."/>
            <person name="MacKenzie S."/>
            <person name="Amaro C."/>
        </authorList>
    </citation>
    <scope>NUCLEOTIDE SEQUENCE</scope>
</reference>
<reference evidence="1" key="1">
    <citation type="submission" date="2014-11" db="EMBL/GenBank/DDBJ databases">
        <authorList>
            <person name="Amaro Gonzalez C."/>
        </authorList>
    </citation>
    <scope>NUCLEOTIDE SEQUENCE</scope>
</reference>
<evidence type="ECO:0000313" key="1">
    <source>
        <dbReference type="EMBL" id="JAI01700.1"/>
    </source>
</evidence>
<name>A0A0E9XGA0_ANGAN</name>
<proteinExistence type="predicted"/>